<feature type="transmembrane region" description="Helical" evidence="6">
    <location>
        <begin position="232"/>
        <end position="251"/>
    </location>
</feature>
<accession>A0A2D0NGU7</accession>
<keyword evidence="5 6" id="KW-0472">Membrane</keyword>
<dbReference type="Proteomes" id="UP000223913">
    <property type="component" value="Unassembled WGS sequence"/>
</dbReference>
<dbReference type="EMBL" id="PDUD01000009">
    <property type="protein sequence ID" value="PHN07711.1"/>
    <property type="molecule type" value="Genomic_DNA"/>
</dbReference>
<dbReference type="GO" id="GO:0016765">
    <property type="term" value="F:transferase activity, transferring alkyl or aryl (other than methyl) groups"/>
    <property type="evidence" value="ECO:0007669"/>
    <property type="project" value="InterPro"/>
</dbReference>
<feature type="transmembrane region" description="Helical" evidence="6">
    <location>
        <begin position="51"/>
        <end position="71"/>
    </location>
</feature>
<comment type="subcellular location">
    <subcellularLocation>
        <location evidence="1">Membrane</location>
        <topology evidence="1">Multi-pass membrane protein</topology>
    </subcellularLocation>
</comment>
<keyword evidence="4 6" id="KW-1133">Transmembrane helix</keyword>
<dbReference type="GO" id="GO:0016020">
    <property type="term" value="C:membrane"/>
    <property type="evidence" value="ECO:0007669"/>
    <property type="project" value="UniProtKB-SubCell"/>
</dbReference>
<dbReference type="Pfam" id="PF01040">
    <property type="entry name" value="UbiA"/>
    <property type="match status" value="1"/>
</dbReference>
<feature type="transmembrane region" description="Helical" evidence="6">
    <location>
        <begin position="290"/>
        <end position="308"/>
    </location>
</feature>
<evidence type="ECO:0000256" key="4">
    <source>
        <dbReference type="ARBA" id="ARBA00022989"/>
    </source>
</evidence>
<evidence type="ECO:0008006" key="9">
    <source>
        <dbReference type="Google" id="ProtNLM"/>
    </source>
</evidence>
<reference evidence="7 8" key="1">
    <citation type="submission" date="2017-10" db="EMBL/GenBank/DDBJ databases">
        <title>The draft genome sequence of Lewinella nigricans NBRC 102662.</title>
        <authorList>
            <person name="Wang K."/>
        </authorList>
    </citation>
    <scope>NUCLEOTIDE SEQUENCE [LARGE SCALE GENOMIC DNA]</scope>
    <source>
        <strain evidence="7 8">NBRC 102662</strain>
    </source>
</reference>
<dbReference type="Gene3D" id="1.10.357.140">
    <property type="entry name" value="UbiA prenyltransferase"/>
    <property type="match status" value="1"/>
</dbReference>
<evidence type="ECO:0000313" key="7">
    <source>
        <dbReference type="EMBL" id="PHN07711.1"/>
    </source>
</evidence>
<sequence length="309" mass="35289">MIILAIARLVRLPNLIIVALTQYLLYFFLFHNNFQDIGVEGRMGLLHFSQLVLVTVILTASGYVINDIMDLKADRINKPEKMVISRYIQRRTALWIYFCMQSVGFFLSVYLSFYVNNLRLLALYPIASIGLYLYSSYLKRRPMVGHLLIALYCAGVALVVWLSELPGFQQLQRMEPDLSRLVVNVILAYAIFAFLTTLLRELIKVMEDESGDRIAGYQTTVIAWGQEKVKGFCILLGSILILLLGMCTYYFGQYFTFWKTALIGLVLAVPTFMIIYYLSRISQQSNFKQVSGLTKLLMLLGVLVLLSFA</sequence>
<keyword evidence="2" id="KW-1003">Cell membrane</keyword>
<dbReference type="CDD" id="cd13961">
    <property type="entry name" value="PT_UbiA_DGGGPS"/>
    <property type="match status" value="1"/>
</dbReference>
<dbReference type="Gene3D" id="1.20.120.1780">
    <property type="entry name" value="UbiA prenyltransferase"/>
    <property type="match status" value="1"/>
</dbReference>
<feature type="transmembrane region" description="Helical" evidence="6">
    <location>
        <begin position="144"/>
        <end position="162"/>
    </location>
</feature>
<dbReference type="OrthoDB" id="9811562at2"/>
<dbReference type="PANTHER" id="PTHR42723:SF1">
    <property type="entry name" value="CHLOROPHYLL SYNTHASE, CHLOROPLASTIC"/>
    <property type="match status" value="1"/>
</dbReference>
<proteinExistence type="predicted"/>
<dbReference type="PANTHER" id="PTHR42723">
    <property type="entry name" value="CHLOROPHYLL SYNTHASE"/>
    <property type="match status" value="1"/>
</dbReference>
<comment type="caution">
    <text evidence="7">The sequence shown here is derived from an EMBL/GenBank/DDBJ whole genome shotgun (WGS) entry which is preliminary data.</text>
</comment>
<gene>
    <name evidence="7" type="ORF">CRP01_06315</name>
</gene>
<protein>
    <recommendedName>
        <fullName evidence="9">Ubiquinone biosynthesis protein UbiA</fullName>
    </recommendedName>
</protein>
<evidence type="ECO:0000313" key="8">
    <source>
        <dbReference type="Proteomes" id="UP000223913"/>
    </source>
</evidence>
<dbReference type="InterPro" id="IPR000537">
    <property type="entry name" value="UbiA_prenyltransferase"/>
</dbReference>
<dbReference type="AlphaFoldDB" id="A0A2D0NGU7"/>
<feature type="transmembrane region" description="Helical" evidence="6">
    <location>
        <begin position="182"/>
        <end position="203"/>
    </location>
</feature>
<evidence type="ECO:0000256" key="6">
    <source>
        <dbReference type="SAM" id="Phobius"/>
    </source>
</evidence>
<dbReference type="InterPro" id="IPR050475">
    <property type="entry name" value="Prenyltransferase_related"/>
</dbReference>
<evidence type="ECO:0000256" key="5">
    <source>
        <dbReference type="ARBA" id="ARBA00023136"/>
    </source>
</evidence>
<evidence type="ECO:0000256" key="1">
    <source>
        <dbReference type="ARBA" id="ARBA00004141"/>
    </source>
</evidence>
<evidence type="ECO:0000256" key="2">
    <source>
        <dbReference type="ARBA" id="ARBA00022475"/>
    </source>
</evidence>
<dbReference type="RefSeq" id="WP_099149157.1">
    <property type="nucleotide sequence ID" value="NZ_PDUD01000009.1"/>
</dbReference>
<keyword evidence="8" id="KW-1185">Reference proteome</keyword>
<feature type="transmembrane region" description="Helical" evidence="6">
    <location>
        <begin position="257"/>
        <end position="278"/>
    </location>
</feature>
<feature type="transmembrane region" description="Helical" evidence="6">
    <location>
        <begin position="12"/>
        <end position="31"/>
    </location>
</feature>
<dbReference type="InterPro" id="IPR044878">
    <property type="entry name" value="UbiA_sf"/>
</dbReference>
<evidence type="ECO:0000256" key="3">
    <source>
        <dbReference type="ARBA" id="ARBA00022692"/>
    </source>
</evidence>
<organism evidence="7 8">
    <name type="scientific">Flavilitoribacter nigricans (strain ATCC 23147 / DSM 23189 / NBRC 102662 / NCIMB 1420 / SS-2)</name>
    <name type="common">Lewinella nigricans</name>
    <dbReference type="NCBI Taxonomy" id="1122177"/>
    <lineage>
        <taxon>Bacteria</taxon>
        <taxon>Pseudomonadati</taxon>
        <taxon>Bacteroidota</taxon>
        <taxon>Saprospiria</taxon>
        <taxon>Saprospirales</taxon>
        <taxon>Lewinellaceae</taxon>
        <taxon>Flavilitoribacter</taxon>
    </lineage>
</organism>
<feature type="transmembrane region" description="Helical" evidence="6">
    <location>
        <begin position="92"/>
        <end position="115"/>
    </location>
</feature>
<feature type="transmembrane region" description="Helical" evidence="6">
    <location>
        <begin position="121"/>
        <end position="137"/>
    </location>
</feature>
<keyword evidence="3 6" id="KW-0812">Transmembrane</keyword>
<name>A0A2D0NGU7_FLAN2</name>